<evidence type="ECO:0000256" key="2">
    <source>
        <dbReference type="SAM" id="MobiDB-lite"/>
    </source>
</evidence>
<accession>A0A1A2Y320</accession>
<feature type="domain" description="DUF6779" evidence="4">
    <location>
        <begin position="45"/>
        <end position="150"/>
    </location>
</feature>
<sequence>MNSVLSRAPGRRGARRPGWTLMTALLILAIAASSALVFTSRVELLKLAVIVALWAAVAAAFVSVIYRRQSDVDQARARDLKLVYDLQLDREISARREYELTVESQLRRELASELRAQAADEVAALRAELAALRTNLEILFDADLSHRPALEPERTTVRAYSDWARSGGEPVTRVTPAAAPFYPEDSVSQTAENPIIDVPEVRIPTGGFPMPQAPQESQEPPRPQTPQAPPPPVPPPPVPQPPAEPPYRGSHRRAADEAPRRAADEAPRRAADETPQPAARWGQPPQPFVAPEPRTEPESRPEPPPPPPPQPRVASPSASAPTPPWKPLGAEGEWLPPGTPGSHWSADAPADSGRHGAAEPRHAGEHAATAPERSAEAPSRHGRHAGPASPTDGPVNGAETARPDGEGRRRARSRHAAADAVDSHTQPAQAEPASASAGTARHSAGAEPGPEGAPNTGGQSVAELLARLQPAPTEGRRRRRRED</sequence>
<keyword evidence="3" id="KW-0472">Membrane</keyword>
<feature type="transmembrane region" description="Helical" evidence="3">
    <location>
        <begin position="44"/>
        <end position="66"/>
    </location>
</feature>
<keyword evidence="3" id="KW-0812">Transmembrane</keyword>
<dbReference type="RefSeq" id="WP_065019035.1">
    <property type="nucleotide sequence ID" value="NZ_LZKG01000040.1"/>
</dbReference>
<feature type="coiled-coil region" evidence="1">
    <location>
        <begin position="108"/>
        <end position="142"/>
    </location>
</feature>
<feature type="compositionally biased region" description="Basic and acidic residues" evidence="2">
    <location>
        <begin position="352"/>
        <end position="365"/>
    </location>
</feature>
<proteinExistence type="predicted"/>
<dbReference type="AlphaFoldDB" id="A0A1A2Y320"/>
<feature type="region of interest" description="Disordered" evidence="2">
    <location>
        <begin position="200"/>
        <end position="483"/>
    </location>
</feature>
<feature type="transmembrane region" description="Helical" evidence="3">
    <location>
        <begin position="21"/>
        <end position="38"/>
    </location>
</feature>
<reference evidence="6" key="1">
    <citation type="submission" date="2016-06" db="EMBL/GenBank/DDBJ databases">
        <authorList>
            <person name="Sutton G."/>
            <person name="Brinkac L."/>
            <person name="Sanka R."/>
            <person name="Adams M."/>
            <person name="Lau E."/>
            <person name="Sam S."/>
            <person name="Sreng N."/>
            <person name="Him V."/>
            <person name="Kerleguer A."/>
            <person name="Cheng S."/>
        </authorList>
    </citation>
    <scope>NUCLEOTIDE SEQUENCE [LARGE SCALE GENOMIC DNA]</scope>
    <source>
        <strain evidence="6">E1876</strain>
    </source>
</reference>
<evidence type="ECO:0000313" key="5">
    <source>
        <dbReference type="EMBL" id="OBI32410.1"/>
    </source>
</evidence>
<dbReference type="InterPro" id="IPR046706">
    <property type="entry name" value="DUF6779"/>
</dbReference>
<keyword evidence="3" id="KW-1133">Transmembrane helix</keyword>
<feature type="compositionally biased region" description="Pro residues" evidence="2">
    <location>
        <begin position="220"/>
        <end position="245"/>
    </location>
</feature>
<comment type="caution">
    <text evidence="5">The sequence shown here is derived from an EMBL/GenBank/DDBJ whole genome shotgun (WGS) entry which is preliminary data.</text>
</comment>
<feature type="compositionally biased region" description="Pro residues" evidence="2">
    <location>
        <begin position="302"/>
        <end position="311"/>
    </location>
</feature>
<evidence type="ECO:0000313" key="6">
    <source>
        <dbReference type="Proteomes" id="UP000093943"/>
    </source>
</evidence>
<evidence type="ECO:0000256" key="1">
    <source>
        <dbReference type="SAM" id="Coils"/>
    </source>
</evidence>
<dbReference type="Proteomes" id="UP000093943">
    <property type="component" value="Unassembled WGS sequence"/>
</dbReference>
<keyword evidence="1" id="KW-0175">Coiled coil</keyword>
<feature type="compositionally biased region" description="Low complexity" evidence="2">
    <location>
        <begin position="418"/>
        <end position="440"/>
    </location>
</feature>
<protein>
    <recommendedName>
        <fullName evidence="4">DUF6779 domain-containing protein</fullName>
    </recommendedName>
</protein>
<evidence type="ECO:0000259" key="4">
    <source>
        <dbReference type="Pfam" id="PF20570"/>
    </source>
</evidence>
<organism evidence="5 6">
    <name type="scientific">Mycolicibacter sinensis (strain JDM601)</name>
    <name type="common">Mycobacterium sinense</name>
    <dbReference type="NCBI Taxonomy" id="875328"/>
    <lineage>
        <taxon>Bacteria</taxon>
        <taxon>Bacillati</taxon>
        <taxon>Actinomycetota</taxon>
        <taxon>Actinomycetes</taxon>
        <taxon>Mycobacteriales</taxon>
        <taxon>Mycobacteriaceae</taxon>
        <taxon>Mycolicibacter</taxon>
    </lineage>
</organism>
<feature type="compositionally biased region" description="Basic and acidic residues" evidence="2">
    <location>
        <begin position="253"/>
        <end position="272"/>
    </location>
</feature>
<gene>
    <name evidence="5" type="ORF">A5710_15555</name>
</gene>
<evidence type="ECO:0000256" key="3">
    <source>
        <dbReference type="SAM" id="Phobius"/>
    </source>
</evidence>
<name>A0A1A2Y320_MYCSD</name>
<dbReference type="EMBL" id="LZKG01000040">
    <property type="protein sequence ID" value="OBI32410.1"/>
    <property type="molecule type" value="Genomic_DNA"/>
</dbReference>
<dbReference type="Pfam" id="PF20570">
    <property type="entry name" value="DUF6779"/>
    <property type="match status" value="1"/>
</dbReference>